<dbReference type="SUPFAM" id="SSF51735">
    <property type="entry name" value="NAD(P)-binding Rossmann-fold domains"/>
    <property type="match status" value="1"/>
</dbReference>
<evidence type="ECO:0000256" key="1">
    <source>
        <dbReference type="ARBA" id="ARBA00007637"/>
    </source>
</evidence>
<protein>
    <submittedName>
        <fullName evidence="3">NAD(P)-dependent oxidoreductase</fullName>
    </submittedName>
</protein>
<comment type="similarity">
    <text evidence="1">Belongs to the NAD(P)-dependent epimerase/dehydratase family.</text>
</comment>
<sequence>MNVLVTGGAGYIGTSLVDKLNTNPLIEKIIVYDNMSHNNIRFFFGNINLEKVRFVQGDILNHIALQKVLKDIDVIYHLAGVVKSPYSMEDSLKYEQINQWGTANLIQCLEKFKQVQKFIFVSSASVYGFAPVDNEFMEANPMNTYGRSKREAEKFVQLLEENMQVDILRVGNVFGYNRTVRHDSVINRFIFEALCYGQIQIFGNGNQVRPFVHIHHLTELLNDLLEPIQDHSDLRLNNVLQFNHSINGIRDILEKEIETLDYIYINQGHEVPSLEIQDDHLLEEDEIQKLLRKEIQTFRNRFVLS</sequence>
<evidence type="ECO:0000313" key="4">
    <source>
        <dbReference type="Proteomes" id="UP000753961"/>
    </source>
</evidence>
<keyword evidence="4" id="KW-1185">Reference proteome</keyword>
<dbReference type="RefSeq" id="WP_222578152.1">
    <property type="nucleotide sequence ID" value="NZ_JAHVHU010000002.1"/>
</dbReference>
<feature type="domain" description="NAD-dependent epimerase/dehydratase" evidence="2">
    <location>
        <begin position="3"/>
        <end position="219"/>
    </location>
</feature>
<dbReference type="InterPro" id="IPR036291">
    <property type="entry name" value="NAD(P)-bd_dom_sf"/>
</dbReference>
<evidence type="ECO:0000259" key="2">
    <source>
        <dbReference type="Pfam" id="PF01370"/>
    </source>
</evidence>
<evidence type="ECO:0000313" key="3">
    <source>
        <dbReference type="EMBL" id="MBY5956627.1"/>
    </source>
</evidence>
<accession>A0A953HVN1</accession>
<gene>
    <name evidence="3" type="ORF">KUV50_00675</name>
</gene>
<dbReference type="EMBL" id="JAHVHU010000002">
    <property type="protein sequence ID" value="MBY5956627.1"/>
    <property type="molecule type" value="Genomic_DNA"/>
</dbReference>
<comment type="caution">
    <text evidence="3">The sequence shown here is derived from an EMBL/GenBank/DDBJ whole genome shotgun (WGS) entry which is preliminary data.</text>
</comment>
<dbReference type="Gene3D" id="3.40.50.720">
    <property type="entry name" value="NAD(P)-binding Rossmann-like Domain"/>
    <property type="match status" value="1"/>
</dbReference>
<dbReference type="CDD" id="cd08946">
    <property type="entry name" value="SDR_e"/>
    <property type="match status" value="1"/>
</dbReference>
<dbReference type="PANTHER" id="PTHR43000">
    <property type="entry name" value="DTDP-D-GLUCOSE 4,6-DEHYDRATASE-RELATED"/>
    <property type="match status" value="1"/>
</dbReference>
<dbReference type="AlphaFoldDB" id="A0A953HVN1"/>
<dbReference type="InterPro" id="IPR001509">
    <property type="entry name" value="Epimerase_deHydtase"/>
</dbReference>
<name>A0A953HVN1_9BACT</name>
<organism evidence="3 4">
    <name type="scientific">Membranihabitans marinus</name>
    <dbReference type="NCBI Taxonomy" id="1227546"/>
    <lineage>
        <taxon>Bacteria</taxon>
        <taxon>Pseudomonadati</taxon>
        <taxon>Bacteroidota</taxon>
        <taxon>Saprospiria</taxon>
        <taxon>Saprospirales</taxon>
        <taxon>Saprospiraceae</taxon>
        <taxon>Membranihabitans</taxon>
    </lineage>
</organism>
<dbReference type="Gene3D" id="3.90.25.10">
    <property type="entry name" value="UDP-galactose 4-epimerase, domain 1"/>
    <property type="match status" value="1"/>
</dbReference>
<reference evidence="3" key="1">
    <citation type="submission" date="2021-06" db="EMBL/GenBank/DDBJ databases">
        <title>44 bacteria genomes isolated from Dapeng, Shenzhen.</title>
        <authorList>
            <person name="Zheng W."/>
            <person name="Yu S."/>
            <person name="Huang Y."/>
        </authorList>
    </citation>
    <scope>NUCLEOTIDE SEQUENCE</scope>
    <source>
        <strain evidence="3">DP5N28-2</strain>
    </source>
</reference>
<proteinExistence type="inferred from homology"/>
<dbReference type="Proteomes" id="UP000753961">
    <property type="component" value="Unassembled WGS sequence"/>
</dbReference>
<dbReference type="Pfam" id="PF01370">
    <property type="entry name" value="Epimerase"/>
    <property type="match status" value="1"/>
</dbReference>